<gene>
    <name evidence="3" type="primary">mbtB_2</name>
    <name evidence="3" type="ORF">ERS852569_01223</name>
</gene>
<evidence type="ECO:0000259" key="2">
    <source>
        <dbReference type="PROSITE" id="PS50075"/>
    </source>
</evidence>
<evidence type="ECO:0000256" key="1">
    <source>
        <dbReference type="ARBA" id="ARBA00022598"/>
    </source>
</evidence>
<dbReference type="SUPFAM" id="SSF53335">
    <property type="entry name" value="S-adenosyl-L-methionine-dependent methyltransferases"/>
    <property type="match status" value="1"/>
</dbReference>
<dbReference type="Gene3D" id="3.30.300.30">
    <property type="match status" value="2"/>
</dbReference>
<dbReference type="InterPro" id="IPR010071">
    <property type="entry name" value="AA_adenyl_dom"/>
</dbReference>
<dbReference type="Gene3D" id="3.40.50.150">
    <property type="entry name" value="Vaccinia Virus protein VP39"/>
    <property type="match status" value="1"/>
</dbReference>
<reference evidence="3 4" key="1">
    <citation type="submission" date="2015-09" db="EMBL/GenBank/DDBJ databases">
        <authorList>
            <consortium name="Pathogen Informatics"/>
        </authorList>
    </citation>
    <scope>NUCLEOTIDE SEQUENCE [LARGE SCALE GENOMIC DNA]</scope>
    <source>
        <strain evidence="3 4">2789STDY5834957</strain>
    </source>
</reference>
<dbReference type="InterPro" id="IPR020845">
    <property type="entry name" value="AMP-binding_CS"/>
</dbReference>
<protein>
    <submittedName>
        <fullName evidence="3">Phenyloxazoline synthase MbtB</fullName>
        <ecNumber evidence="3">6.3.2.-</ecNumber>
    </submittedName>
</protein>
<dbReference type="GO" id="GO:0005737">
    <property type="term" value="C:cytoplasm"/>
    <property type="evidence" value="ECO:0007669"/>
    <property type="project" value="TreeGrafter"/>
</dbReference>
<dbReference type="RefSeq" id="WP_055059669.1">
    <property type="nucleotide sequence ID" value="NZ_CZBP01000007.1"/>
</dbReference>
<proteinExistence type="predicted"/>
<dbReference type="GO" id="GO:0031177">
    <property type="term" value="F:phosphopantetheine binding"/>
    <property type="evidence" value="ECO:0007669"/>
    <property type="project" value="TreeGrafter"/>
</dbReference>
<keyword evidence="1 3" id="KW-0436">Ligase</keyword>
<dbReference type="SUPFAM" id="SSF56801">
    <property type="entry name" value="Acetyl-CoA synthetase-like"/>
    <property type="match status" value="1"/>
</dbReference>
<name>A0A174S6E9_9FIRM</name>
<accession>A0A174S6E9</accession>
<dbReference type="GO" id="GO:0044550">
    <property type="term" value="P:secondary metabolite biosynthetic process"/>
    <property type="evidence" value="ECO:0007669"/>
    <property type="project" value="TreeGrafter"/>
</dbReference>
<dbReference type="InterPro" id="IPR042099">
    <property type="entry name" value="ANL_N_sf"/>
</dbReference>
<dbReference type="Proteomes" id="UP000095762">
    <property type="component" value="Unassembled WGS sequence"/>
</dbReference>
<dbReference type="GO" id="GO:0043041">
    <property type="term" value="P:amino acid activation for nonribosomal peptide biosynthetic process"/>
    <property type="evidence" value="ECO:0007669"/>
    <property type="project" value="TreeGrafter"/>
</dbReference>
<dbReference type="InterPro" id="IPR045851">
    <property type="entry name" value="AMP-bd_C_sf"/>
</dbReference>
<evidence type="ECO:0000313" key="3">
    <source>
        <dbReference type="EMBL" id="CUP91497.1"/>
    </source>
</evidence>
<organism evidence="3 4">
    <name type="scientific">Blautia obeum</name>
    <dbReference type="NCBI Taxonomy" id="40520"/>
    <lineage>
        <taxon>Bacteria</taxon>
        <taxon>Bacillati</taxon>
        <taxon>Bacillota</taxon>
        <taxon>Clostridia</taxon>
        <taxon>Lachnospirales</taxon>
        <taxon>Lachnospiraceae</taxon>
        <taxon>Blautia</taxon>
    </lineage>
</organism>
<dbReference type="Gene3D" id="3.40.50.12780">
    <property type="entry name" value="N-terminal domain of ligase-like"/>
    <property type="match status" value="1"/>
</dbReference>
<dbReference type="EC" id="6.3.2.-" evidence="3"/>
<dbReference type="Pfam" id="PF00550">
    <property type="entry name" value="PP-binding"/>
    <property type="match status" value="1"/>
</dbReference>
<dbReference type="AlphaFoldDB" id="A0A174S6E9"/>
<dbReference type="GO" id="GO:0016874">
    <property type="term" value="F:ligase activity"/>
    <property type="evidence" value="ECO:0007669"/>
    <property type="project" value="UniProtKB-KW"/>
</dbReference>
<sequence>MFNKISISTENWNKICEQAKKHSLKGSELLKAVFMKIKYIWGTDEYKSFFTMEWQQIFDYISNKDSLAVSSSISIEVMDEEKAEPYILIETNGKANLSGDIGHCISKIITQMAQMDLEDINISFLTEEQKNRRCKLNDTCKEYHYKGLHEEFFETAECYPEKTAIIWYDEMRENITYAQLADKVLRMANMLTIHGISENEYIAVSIPKGPWQIISVLAVLSVGCTYVPIDIEWPEERKKKICKKANIKNFITITTYSPEVIEGIDIIYADESEHFEKIKDFMRYEDERSAYVIFTSGTTGEPKGVEISHKSADNTIKDINYRFGISSKDKCFAISELSFDLSVYDIFGMLAEGGTIVLPRPKERKMADRWFDIVINEQITIWNSVPAIYDMFLMVAENSTKTVPLKKVLLSGDWVQPTLYDRNKKITSNCEFISLGGATEAAIWSVYYVVNEVRSDWNSVPYGYPLANQKVIIMNTQNQECPDDVPGELWIGGMGVAKGYINEPDLTEEKFVFYNGKRWYRTGDLVSFTKDGHLEFLGRIDHQIKLNGYRIELKEIEKNINQSKYVDKNIALIIKKNGYPRLVGAIKPYIPAIKMQSCSIEDNGTFDDETSRVRETTVNLFLQEVLKQVENDSITICRKMQILYELWKKRLIQKQEVSVQKQVVDTCLWKVLKNMLPLYLDILSGKAEPNELLKYPEFNPEYLTFKSPAVNLFLNKIVDTIKATGKNNRIGIIQARTGKVATVLSRQTEGQEYILFDSSAGMLDIAQGQNAQINNCLYSMVRQGGIERKYVGYCDFVVAVNTMHQFENKNEGLKLANMLLKPNGKLMMIECADEDAMALITSYVLEAEKVETNKFYLQLKDWGKLLGDAGFEMVKAEMSEVDNIEYIEAFSRNDFLHDCEKGIFKILEENLPKYMIPEEFYYFVNLPLSTNGKIDRNKILRSIEMQEDYFQNDVALTDSESRIAKIWKDILGAKNISKSISFFEAGGDSLLSTKLMMELRKEYNVEVALTDIFENPYLEQMASMLDKKIDAENAYVEGEI</sequence>
<dbReference type="EMBL" id="CZBP01000007">
    <property type="protein sequence ID" value="CUP91497.1"/>
    <property type="molecule type" value="Genomic_DNA"/>
</dbReference>
<feature type="domain" description="Carrier" evidence="2">
    <location>
        <begin position="954"/>
        <end position="1029"/>
    </location>
</feature>
<dbReference type="SUPFAM" id="SSF47336">
    <property type="entry name" value="ACP-like"/>
    <property type="match status" value="1"/>
</dbReference>
<evidence type="ECO:0000313" key="4">
    <source>
        <dbReference type="Proteomes" id="UP000095762"/>
    </source>
</evidence>
<dbReference type="Gene3D" id="1.10.1200.10">
    <property type="entry name" value="ACP-like"/>
    <property type="match status" value="1"/>
</dbReference>
<dbReference type="InterPro" id="IPR009081">
    <property type="entry name" value="PP-bd_ACP"/>
</dbReference>
<dbReference type="InterPro" id="IPR000873">
    <property type="entry name" value="AMP-dep_synth/lig_dom"/>
</dbReference>
<dbReference type="NCBIfam" id="TIGR01733">
    <property type="entry name" value="AA-adenyl-dom"/>
    <property type="match status" value="1"/>
</dbReference>
<dbReference type="PANTHER" id="PTHR45527:SF10">
    <property type="entry name" value="PYOCHELIN SYNTHASE PCHF"/>
    <property type="match status" value="1"/>
</dbReference>
<dbReference type="PANTHER" id="PTHR45527">
    <property type="entry name" value="NONRIBOSOMAL PEPTIDE SYNTHETASE"/>
    <property type="match status" value="1"/>
</dbReference>
<dbReference type="InterPro" id="IPR036736">
    <property type="entry name" value="ACP-like_sf"/>
</dbReference>
<dbReference type="Pfam" id="PF00501">
    <property type="entry name" value="AMP-binding"/>
    <property type="match status" value="1"/>
</dbReference>
<dbReference type="PROSITE" id="PS00455">
    <property type="entry name" value="AMP_BINDING"/>
    <property type="match status" value="1"/>
</dbReference>
<dbReference type="Pfam" id="PF13489">
    <property type="entry name" value="Methyltransf_23"/>
    <property type="match status" value="1"/>
</dbReference>
<dbReference type="PROSITE" id="PS50075">
    <property type="entry name" value="CARRIER"/>
    <property type="match status" value="1"/>
</dbReference>
<dbReference type="InterPro" id="IPR029063">
    <property type="entry name" value="SAM-dependent_MTases_sf"/>
</dbReference>